<dbReference type="EMBL" id="CAJOBA010056303">
    <property type="protein sequence ID" value="CAF4290961.1"/>
    <property type="molecule type" value="Genomic_DNA"/>
</dbReference>
<accession>A0A8S2FL87</accession>
<comment type="caution">
    <text evidence="2">The sequence shown here is derived from an EMBL/GenBank/DDBJ whole genome shotgun (WGS) entry which is preliminary data.</text>
</comment>
<evidence type="ECO:0000313" key="4">
    <source>
        <dbReference type="Proteomes" id="UP000677228"/>
    </source>
</evidence>
<sequence length="43" mass="4686">TVDQNPLQISSTDYIALASVSTPDNPQRQEPVEQPQPPEKGLP</sequence>
<gene>
    <name evidence="2" type="ORF">OVA965_LOCUS37006</name>
    <name evidence="3" type="ORF">TMI583_LOCUS38051</name>
</gene>
<evidence type="ECO:0000256" key="1">
    <source>
        <dbReference type="SAM" id="MobiDB-lite"/>
    </source>
</evidence>
<name>A0A8S2FL87_9BILA</name>
<evidence type="ECO:0000313" key="2">
    <source>
        <dbReference type="EMBL" id="CAF1502588.1"/>
    </source>
</evidence>
<dbReference type="EMBL" id="CAJNOK010034279">
    <property type="protein sequence ID" value="CAF1502588.1"/>
    <property type="molecule type" value="Genomic_DNA"/>
</dbReference>
<dbReference type="AlphaFoldDB" id="A0A8S2FL87"/>
<evidence type="ECO:0000313" key="3">
    <source>
        <dbReference type="EMBL" id="CAF4290961.1"/>
    </source>
</evidence>
<feature type="compositionally biased region" description="Pro residues" evidence="1">
    <location>
        <begin position="34"/>
        <end position="43"/>
    </location>
</feature>
<dbReference type="Proteomes" id="UP000677228">
    <property type="component" value="Unassembled WGS sequence"/>
</dbReference>
<protein>
    <submittedName>
        <fullName evidence="2">Uncharacterized protein</fullName>
    </submittedName>
</protein>
<feature type="region of interest" description="Disordered" evidence="1">
    <location>
        <begin position="20"/>
        <end position="43"/>
    </location>
</feature>
<organism evidence="2 4">
    <name type="scientific">Didymodactylos carnosus</name>
    <dbReference type="NCBI Taxonomy" id="1234261"/>
    <lineage>
        <taxon>Eukaryota</taxon>
        <taxon>Metazoa</taxon>
        <taxon>Spiralia</taxon>
        <taxon>Gnathifera</taxon>
        <taxon>Rotifera</taxon>
        <taxon>Eurotatoria</taxon>
        <taxon>Bdelloidea</taxon>
        <taxon>Philodinida</taxon>
        <taxon>Philodinidae</taxon>
        <taxon>Didymodactylos</taxon>
    </lineage>
</organism>
<reference evidence="2" key="1">
    <citation type="submission" date="2021-02" db="EMBL/GenBank/DDBJ databases">
        <authorList>
            <person name="Nowell W R."/>
        </authorList>
    </citation>
    <scope>NUCLEOTIDE SEQUENCE</scope>
</reference>
<feature type="non-terminal residue" evidence="2">
    <location>
        <position position="1"/>
    </location>
</feature>
<proteinExistence type="predicted"/>
<dbReference type="Proteomes" id="UP000682733">
    <property type="component" value="Unassembled WGS sequence"/>
</dbReference>